<accession>A0A0B1TB07</accession>
<dbReference type="Proteomes" id="UP000053660">
    <property type="component" value="Unassembled WGS sequence"/>
</dbReference>
<name>A0A0B1TB07_OESDE</name>
<feature type="chain" id="PRO_5002061562" description="SHSP domain-containing protein" evidence="1">
    <location>
        <begin position="28"/>
        <end position="48"/>
    </location>
</feature>
<organism evidence="2 3">
    <name type="scientific">Oesophagostomum dentatum</name>
    <name type="common">Nodular worm</name>
    <dbReference type="NCBI Taxonomy" id="61180"/>
    <lineage>
        <taxon>Eukaryota</taxon>
        <taxon>Metazoa</taxon>
        <taxon>Ecdysozoa</taxon>
        <taxon>Nematoda</taxon>
        <taxon>Chromadorea</taxon>
        <taxon>Rhabditida</taxon>
        <taxon>Rhabditina</taxon>
        <taxon>Rhabditomorpha</taxon>
        <taxon>Strongyloidea</taxon>
        <taxon>Strongylidae</taxon>
        <taxon>Oesophagostomum</taxon>
    </lineage>
</organism>
<evidence type="ECO:0000313" key="3">
    <source>
        <dbReference type="Proteomes" id="UP000053660"/>
    </source>
</evidence>
<gene>
    <name evidence="2" type="ORF">OESDEN_05625</name>
</gene>
<proteinExistence type="predicted"/>
<keyword evidence="3" id="KW-1185">Reference proteome</keyword>
<sequence>MSLLWFRSHHFHFAHSILATLLPDVPAIDVCACDDTLILRLPASIRKY</sequence>
<evidence type="ECO:0000256" key="1">
    <source>
        <dbReference type="SAM" id="SignalP"/>
    </source>
</evidence>
<protein>
    <recommendedName>
        <fullName evidence="4">SHSP domain-containing protein</fullName>
    </recommendedName>
</protein>
<keyword evidence="1" id="KW-0732">Signal</keyword>
<reference evidence="2 3" key="1">
    <citation type="submission" date="2014-03" db="EMBL/GenBank/DDBJ databases">
        <title>Draft genome of the hookworm Oesophagostomum dentatum.</title>
        <authorList>
            <person name="Mitreva M."/>
        </authorList>
    </citation>
    <scope>NUCLEOTIDE SEQUENCE [LARGE SCALE GENOMIC DNA]</scope>
    <source>
        <strain evidence="2 3">OD-Hann</strain>
    </source>
</reference>
<evidence type="ECO:0008006" key="4">
    <source>
        <dbReference type="Google" id="ProtNLM"/>
    </source>
</evidence>
<dbReference type="AlphaFoldDB" id="A0A0B1TB07"/>
<feature type="signal peptide" evidence="1">
    <location>
        <begin position="1"/>
        <end position="27"/>
    </location>
</feature>
<evidence type="ECO:0000313" key="2">
    <source>
        <dbReference type="EMBL" id="KHJ94444.1"/>
    </source>
</evidence>
<dbReference type="EMBL" id="KN550324">
    <property type="protein sequence ID" value="KHJ94444.1"/>
    <property type="molecule type" value="Genomic_DNA"/>
</dbReference>